<dbReference type="OMA" id="SSTRPIW"/>
<dbReference type="EMBL" id="MPUK01000007">
    <property type="protein sequence ID" value="ONH66396.1"/>
    <property type="molecule type" value="Genomic_DNA"/>
</dbReference>
<protein>
    <submittedName>
        <fullName evidence="10">Protein SBE22</fullName>
    </submittedName>
</protein>
<evidence type="ECO:0000256" key="6">
    <source>
        <dbReference type="SAM" id="MobiDB-lite"/>
    </source>
</evidence>
<keyword evidence="11" id="KW-1185">Reference proteome</keyword>
<dbReference type="Pfam" id="PF17076">
    <property type="entry name" value="SBE2_C"/>
    <property type="match status" value="1"/>
</dbReference>
<gene>
    <name evidence="10" type="ORF">BON22_3657</name>
</gene>
<evidence type="ECO:0000259" key="8">
    <source>
        <dbReference type="Pfam" id="PF22874"/>
    </source>
</evidence>
<comment type="caution">
    <text evidence="10">The sequence shown here is derived from an EMBL/GenBank/DDBJ whole genome shotgun (WGS) entry which is preliminary data.</text>
</comment>
<accession>A0A1V2L556</accession>
<dbReference type="AlphaFoldDB" id="A0A1V2L556"/>
<reference evidence="11" key="1">
    <citation type="journal article" date="2017" name="Genome Announc.">
        <title>Genome sequences of Cyberlindnera fabianii 65, Pichia kudriavzevii 129, and Saccharomyces cerevisiae 131 isolated from fermented masau fruits in Zimbabwe.</title>
        <authorList>
            <person name="van Rijswijck I.M.H."/>
            <person name="Derks M.F.L."/>
            <person name="Abee T."/>
            <person name="de Ridder D."/>
            <person name="Smid E.J."/>
        </authorList>
    </citation>
    <scope>NUCLEOTIDE SEQUENCE [LARGE SCALE GENOMIC DNA]</scope>
    <source>
        <strain evidence="11">65</strain>
    </source>
</reference>
<evidence type="ECO:0000256" key="5">
    <source>
        <dbReference type="ARBA" id="ARBA00023316"/>
    </source>
</evidence>
<dbReference type="GO" id="GO:0005794">
    <property type="term" value="C:Golgi apparatus"/>
    <property type="evidence" value="ECO:0007669"/>
    <property type="project" value="UniProtKB-SubCell"/>
</dbReference>
<organism evidence="10 11">
    <name type="scientific">Cyberlindnera fabianii</name>
    <name type="common">Yeast</name>
    <name type="synonym">Hansenula fabianii</name>
    <dbReference type="NCBI Taxonomy" id="36022"/>
    <lineage>
        <taxon>Eukaryota</taxon>
        <taxon>Fungi</taxon>
        <taxon>Dikarya</taxon>
        <taxon>Ascomycota</taxon>
        <taxon>Saccharomycotina</taxon>
        <taxon>Saccharomycetes</taxon>
        <taxon>Phaffomycetales</taxon>
        <taxon>Phaffomycetaceae</taxon>
        <taxon>Cyberlindnera</taxon>
    </lineage>
</organism>
<dbReference type="InterPro" id="IPR053948">
    <property type="entry name" value="SBE2/SBE22_N"/>
</dbReference>
<proteinExistence type="predicted"/>
<dbReference type="GO" id="GO:0031505">
    <property type="term" value="P:fungal-type cell wall organization"/>
    <property type="evidence" value="ECO:0007669"/>
    <property type="project" value="InterPro"/>
</dbReference>
<feature type="domain" description="SBE2/SBE22 middle" evidence="8">
    <location>
        <begin position="271"/>
        <end position="383"/>
    </location>
</feature>
<keyword evidence="5" id="KW-0961">Cell wall biogenesis/degradation</keyword>
<feature type="domain" description="Sbe2/Sbe22 C-terminal" evidence="7">
    <location>
        <begin position="397"/>
        <end position="612"/>
    </location>
</feature>
<feature type="compositionally biased region" description="Polar residues" evidence="6">
    <location>
        <begin position="136"/>
        <end position="185"/>
    </location>
</feature>
<feature type="domain" description="SBE2/SBE22 N-terminal" evidence="9">
    <location>
        <begin position="127"/>
        <end position="238"/>
    </location>
</feature>
<comment type="subcellular location">
    <subcellularLocation>
        <location evidence="1">Golgi apparatus</location>
    </subcellularLocation>
</comment>
<dbReference type="Pfam" id="PF22874">
    <property type="entry name" value="SBE2_M"/>
    <property type="match status" value="1"/>
</dbReference>
<dbReference type="InterPro" id="IPR053949">
    <property type="entry name" value="SBE2/SBE22_M"/>
</dbReference>
<evidence type="ECO:0000259" key="7">
    <source>
        <dbReference type="Pfam" id="PF17076"/>
    </source>
</evidence>
<evidence type="ECO:0000256" key="4">
    <source>
        <dbReference type="ARBA" id="ARBA00023034"/>
    </source>
</evidence>
<dbReference type="Pfam" id="PF22876">
    <property type="entry name" value="SBE2_N"/>
    <property type="match status" value="1"/>
</dbReference>
<dbReference type="GO" id="GO:0015031">
    <property type="term" value="P:protein transport"/>
    <property type="evidence" value="ECO:0007669"/>
    <property type="project" value="UniProtKB-KW"/>
</dbReference>
<evidence type="ECO:0000313" key="11">
    <source>
        <dbReference type="Proteomes" id="UP000189513"/>
    </source>
</evidence>
<feature type="region of interest" description="Disordered" evidence="6">
    <location>
        <begin position="136"/>
        <end position="202"/>
    </location>
</feature>
<keyword evidence="2" id="KW-0813">Transport</keyword>
<dbReference type="Proteomes" id="UP000189513">
    <property type="component" value="Unassembled WGS sequence"/>
</dbReference>
<sequence>MSALQLPALQENLENVSLDDDQFDSKPLRIMKRSTSQPFLNNSVKGLGLQTIPRRPSDNAILKNKSKNNSKVSILERPVSNDSITSSNVSDFSEEINSRNSSLTSSSVANSPRIHQHNNGSVTSLYESKLNQMAVKNSASQLSMNRLRESPSTPKLSTNFSSTMSLDSLPPNGSSSTINTLTPSQRYRLRRQNSKSSSKATIREREKYFDDVNSDDETIADGMIWNVPFTKGTAKLFSPASGKPPAMIKNIMDESPALLPMSPLPGQISGPPSPMIGRVGDSGSSFYMHQDAADSIAKFYEESSEQYVKKELKNREMSSLNLPSMVKRASELGLDDMKLMSKEKADSLSSTRPIWLPPKPTTESKKHEKDISKMLEQAAKLDKKKQEQNEILKATMEKNKQRWAELEDRGTLRNSTQYEMKKLCFKGIIPDHLRYRIWSQVMCSRLEKAKVNNDYEKYEELKEKLSKIPELPSSKVLEIEKLVSSVFVKMSQFQNGQPLNEKLTRLIKMKMISSNGLEVGDELLMSTLLLKFNEVDTYNLVNWLRLSVFDEVSMTKFNNNLHKNTVMKKYLGDREFKDDMSQLNSNMIYELLAHLEEVSTIYQLLDIAVLNNNYKIWYATFLVVLREFHFGFNDLDSLMKSDDYAYINDTNKFFERIYHFSKKF</sequence>
<evidence type="ECO:0000256" key="2">
    <source>
        <dbReference type="ARBA" id="ARBA00022448"/>
    </source>
</evidence>
<evidence type="ECO:0000259" key="9">
    <source>
        <dbReference type="Pfam" id="PF22876"/>
    </source>
</evidence>
<keyword evidence="3" id="KW-0653">Protein transport</keyword>
<evidence type="ECO:0000256" key="3">
    <source>
        <dbReference type="ARBA" id="ARBA00022927"/>
    </source>
</evidence>
<evidence type="ECO:0000313" key="10">
    <source>
        <dbReference type="EMBL" id="ONH66396.1"/>
    </source>
</evidence>
<dbReference type="VEuPathDB" id="FungiDB:BON22_3657"/>
<dbReference type="InterPro" id="IPR031403">
    <property type="entry name" value="Sbe2/Sbe22_C"/>
</dbReference>
<name>A0A1V2L556_CYBFA</name>
<dbReference type="STRING" id="36022.A0A1V2L556"/>
<keyword evidence="4" id="KW-0333">Golgi apparatus</keyword>
<evidence type="ECO:0000256" key="1">
    <source>
        <dbReference type="ARBA" id="ARBA00004555"/>
    </source>
</evidence>
<feature type="region of interest" description="Disordered" evidence="6">
    <location>
        <begin position="349"/>
        <end position="369"/>
    </location>
</feature>